<accession>A0A0F9DHI6</accession>
<sequence>MLVSLSDKELQLVLFATTVARASVSAIVEAFGSDAEQDLELLEARIRTLVLYKMEVQG</sequence>
<dbReference type="AlphaFoldDB" id="A0A0F9DHI6"/>
<evidence type="ECO:0000313" key="1">
    <source>
        <dbReference type="EMBL" id="KKL53261.1"/>
    </source>
</evidence>
<organism evidence="1">
    <name type="scientific">marine sediment metagenome</name>
    <dbReference type="NCBI Taxonomy" id="412755"/>
    <lineage>
        <taxon>unclassified sequences</taxon>
        <taxon>metagenomes</taxon>
        <taxon>ecological metagenomes</taxon>
    </lineage>
</organism>
<name>A0A0F9DHI6_9ZZZZ</name>
<proteinExistence type="predicted"/>
<gene>
    <name evidence="1" type="ORF">LCGC14_2277190</name>
</gene>
<dbReference type="EMBL" id="LAZR01031609">
    <property type="protein sequence ID" value="KKL53261.1"/>
    <property type="molecule type" value="Genomic_DNA"/>
</dbReference>
<comment type="caution">
    <text evidence="1">The sequence shown here is derived from an EMBL/GenBank/DDBJ whole genome shotgun (WGS) entry which is preliminary data.</text>
</comment>
<reference evidence="1" key="1">
    <citation type="journal article" date="2015" name="Nature">
        <title>Complex archaea that bridge the gap between prokaryotes and eukaryotes.</title>
        <authorList>
            <person name="Spang A."/>
            <person name="Saw J.H."/>
            <person name="Jorgensen S.L."/>
            <person name="Zaremba-Niedzwiedzka K."/>
            <person name="Martijn J."/>
            <person name="Lind A.E."/>
            <person name="van Eijk R."/>
            <person name="Schleper C."/>
            <person name="Guy L."/>
            <person name="Ettema T.J."/>
        </authorList>
    </citation>
    <scope>NUCLEOTIDE SEQUENCE</scope>
</reference>
<protein>
    <submittedName>
        <fullName evidence="1">Uncharacterized protein</fullName>
    </submittedName>
</protein>